<comment type="caution">
    <text evidence="5">The sequence shown here is derived from an EMBL/GenBank/DDBJ whole genome shotgun (WGS) entry which is preliminary data.</text>
</comment>
<dbReference type="EMBL" id="JABMCG010000058">
    <property type="protein sequence ID" value="NUU26801.1"/>
    <property type="molecule type" value="Genomic_DNA"/>
</dbReference>
<dbReference type="Pfam" id="PF12833">
    <property type="entry name" value="HTH_18"/>
    <property type="match status" value="1"/>
</dbReference>
<organism evidence="5 6">
    <name type="scientific">Curtobacterium citreum</name>
    <dbReference type="NCBI Taxonomy" id="2036"/>
    <lineage>
        <taxon>Bacteria</taxon>
        <taxon>Bacillati</taxon>
        <taxon>Actinomycetota</taxon>
        <taxon>Actinomycetes</taxon>
        <taxon>Micrococcales</taxon>
        <taxon>Microbacteriaceae</taxon>
        <taxon>Curtobacterium</taxon>
    </lineage>
</organism>
<dbReference type="InterPro" id="IPR035418">
    <property type="entry name" value="AraC-bd_2"/>
</dbReference>
<name>A0A850DPE7_9MICO</name>
<dbReference type="GO" id="GO:0003700">
    <property type="term" value="F:DNA-binding transcription factor activity"/>
    <property type="evidence" value="ECO:0007669"/>
    <property type="project" value="InterPro"/>
</dbReference>
<evidence type="ECO:0000259" key="4">
    <source>
        <dbReference type="PROSITE" id="PS01124"/>
    </source>
</evidence>
<dbReference type="AlphaFoldDB" id="A0A850DPE7"/>
<sequence>MSIDTPIDPRTRFETAGTDLGAALDMFGQAYEGAGFVGGHTDRPFSYRFRVVGDDVMSFRSTVFDARAAGQASSGDEYVVVWTSEGGGVIGSGQDEVRYGPGTPVVFPTDGPFAFDLQDVRQSLVHFDKRFLEGIASEVHGGSAGPLVFDQAARPRREDLVTWNAQVQRAASTILGSGPVSPIAMAETARATALAMLHTFPHRQLAPEVPVPQGATSRVRTAIEFMHAFAHTPISTTDVAEHVGLSVRGLQQAFQRQVGTAPNAMLRGVRMDRVREELLRGAPGQLTVAEVAVRWGFAHLGRFSAAYHQRFGEYPRDTLHR</sequence>
<dbReference type="SUPFAM" id="SSF46689">
    <property type="entry name" value="Homeodomain-like"/>
    <property type="match status" value="2"/>
</dbReference>
<gene>
    <name evidence="5" type="ORF">HP467_01550</name>
</gene>
<dbReference type="RefSeq" id="WP_175324986.1">
    <property type="nucleotide sequence ID" value="NZ_BAAAWP010000001.1"/>
</dbReference>
<dbReference type="PANTHER" id="PTHR46796">
    <property type="entry name" value="HTH-TYPE TRANSCRIPTIONAL ACTIVATOR RHAS-RELATED"/>
    <property type="match status" value="1"/>
</dbReference>
<accession>A0A850DPE7</accession>
<dbReference type="InterPro" id="IPR009057">
    <property type="entry name" value="Homeodomain-like_sf"/>
</dbReference>
<dbReference type="Gene3D" id="1.10.10.60">
    <property type="entry name" value="Homeodomain-like"/>
    <property type="match status" value="1"/>
</dbReference>
<evidence type="ECO:0000256" key="2">
    <source>
        <dbReference type="ARBA" id="ARBA00023125"/>
    </source>
</evidence>
<feature type="domain" description="HTH araC/xylS-type" evidence="4">
    <location>
        <begin position="220"/>
        <end position="321"/>
    </location>
</feature>
<dbReference type="Proteomes" id="UP000539146">
    <property type="component" value="Unassembled WGS sequence"/>
</dbReference>
<evidence type="ECO:0000313" key="6">
    <source>
        <dbReference type="Proteomes" id="UP000539146"/>
    </source>
</evidence>
<evidence type="ECO:0000313" key="5">
    <source>
        <dbReference type="EMBL" id="NUU26801.1"/>
    </source>
</evidence>
<proteinExistence type="predicted"/>
<protein>
    <submittedName>
        <fullName evidence="5">AraC family transcriptional regulator</fullName>
    </submittedName>
</protein>
<keyword evidence="3" id="KW-0804">Transcription</keyword>
<keyword evidence="2" id="KW-0238">DNA-binding</keyword>
<keyword evidence="1" id="KW-0805">Transcription regulation</keyword>
<dbReference type="InterPro" id="IPR018060">
    <property type="entry name" value="HTH_AraC"/>
</dbReference>
<dbReference type="SMART" id="SM00342">
    <property type="entry name" value="HTH_ARAC"/>
    <property type="match status" value="1"/>
</dbReference>
<evidence type="ECO:0000256" key="3">
    <source>
        <dbReference type="ARBA" id="ARBA00023163"/>
    </source>
</evidence>
<dbReference type="PROSITE" id="PS01124">
    <property type="entry name" value="HTH_ARAC_FAMILY_2"/>
    <property type="match status" value="1"/>
</dbReference>
<reference evidence="5 6" key="1">
    <citation type="submission" date="2020-05" db="EMBL/GenBank/DDBJ databases">
        <title>Genome Sequencing of Type Strains.</title>
        <authorList>
            <person name="Lemaire J.F."/>
            <person name="Inderbitzin P."/>
            <person name="Gregorio O.A."/>
            <person name="Collins S.B."/>
            <person name="Wespe N."/>
            <person name="Knight-Connoni V."/>
        </authorList>
    </citation>
    <scope>NUCLEOTIDE SEQUENCE [LARGE SCALE GENOMIC DNA]</scope>
    <source>
        <strain evidence="5 6">DSM 20512</strain>
    </source>
</reference>
<dbReference type="Pfam" id="PF14525">
    <property type="entry name" value="AraC_binding_2"/>
    <property type="match status" value="1"/>
</dbReference>
<dbReference type="InterPro" id="IPR050204">
    <property type="entry name" value="AraC_XylS_family_regulators"/>
</dbReference>
<dbReference type="GO" id="GO:0043565">
    <property type="term" value="F:sequence-specific DNA binding"/>
    <property type="evidence" value="ECO:0007669"/>
    <property type="project" value="InterPro"/>
</dbReference>
<dbReference type="PANTHER" id="PTHR46796:SF12">
    <property type="entry name" value="HTH-TYPE DNA-BINDING TRANSCRIPTIONAL ACTIVATOR EUTR"/>
    <property type="match status" value="1"/>
</dbReference>
<evidence type="ECO:0000256" key="1">
    <source>
        <dbReference type="ARBA" id="ARBA00023015"/>
    </source>
</evidence>